<dbReference type="Pfam" id="PF00990">
    <property type="entry name" value="GGDEF"/>
    <property type="match status" value="1"/>
</dbReference>
<dbReference type="Gene3D" id="3.30.70.270">
    <property type="match status" value="1"/>
</dbReference>
<dbReference type="InterPro" id="IPR043128">
    <property type="entry name" value="Rev_trsase/Diguanyl_cyclase"/>
</dbReference>
<evidence type="ECO:0000313" key="2">
    <source>
        <dbReference type="EMBL" id="SET10155.1"/>
    </source>
</evidence>
<name>A0A1I0BSZ2_9FIRM</name>
<dbReference type="AlphaFoldDB" id="A0A1I0BSZ2"/>
<dbReference type="InterPro" id="IPR000160">
    <property type="entry name" value="GGDEF_dom"/>
</dbReference>
<dbReference type="RefSeq" id="WP_092477561.1">
    <property type="nucleotide sequence ID" value="NZ_FOHN01000008.1"/>
</dbReference>
<evidence type="ECO:0000259" key="1">
    <source>
        <dbReference type="Pfam" id="PF00990"/>
    </source>
</evidence>
<accession>A0A1I0BSZ2</accession>
<organism evidence="2 3">
    <name type="scientific">[Clostridium] polysaccharolyticum</name>
    <dbReference type="NCBI Taxonomy" id="29364"/>
    <lineage>
        <taxon>Bacteria</taxon>
        <taxon>Bacillati</taxon>
        <taxon>Bacillota</taxon>
        <taxon>Clostridia</taxon>
        <taxon>Lachnospirales</taxon>
        <taxon>Lachnospiraceae</taxon>
    </lineage>
</organism>
<evidence type="ECO:0000313" key="3">
    <source>
        <dbReference type="Proteomes" id="UP000199800"/>
    </source>
</evidence>
<dbReference type="SUPFAM" id="SSF55073">
    <property type="entry name" value="Nucleotide cyclase"/>
    <property type="match status" value="1"/>
</dbReference>
<proteinExistence type="predicted"/>
<dbReference type="STRING" id="29364.SAMN04487772_10883"/>
<feature type="domain" description="GGDEF" evidence="1">
    <location>
        <begin position="9"/>
        <end position="77"/>
    </location>
</feature>
<reference evidence="2 3" key="1">
    <citation type="submission" date="2016-10" db="EMBL/GenBank/DDBJ databases">
        <authorList>
            <person name="de Groot N.N."/>
        </authorList>
    </citation>
    <scope>NUCLEOTIDE SEQUENCE [LARGE SCALE GENOMIC DNA]</scope>
    <source>
        <strain evidence="2 3">DSM 1801</strain>
    </source>
</reference>
<dbReference type="EMBL" id="FOHN01000008">
    <property type="protein sequence ID" value="SET10155.1"/>
    <property type="molecule type" value="Genomic_DNA"/>
</dbReference>
<gene>
    <name evidence="2" type="ORF">SAMN04487772_10883</name>
</gene>
<keyword evidence="3" id="KW-1185">Reference proteome</keyword>
<dbReference type="OrthoDB" id="9807794at2"/>
<dbReference type="InterPro" id="IPR029787">
    <property type="entry name" value="Nucleotide_cyclase"/>
</dbReference>
<protein>
    <submittedName>
        <fullName evidence="2">Diguanylate cyclase, GGDEF domain</fullName>
    </submittedName>
</protein>
<sequence>MAEKDAIGLADIDDFKMFNNQYGNGCTDSVLVKAADAIIGDLGLEAKSARKEKRKNCIILRQTVLDDGLCKDKRMKKEV</sequence>
<dbReference type="Proteomes" id="UP000199800">
    <property type="component" value="Unassembled WGS sequence"/>
</dbReference>